<feature type="region of interest" description="Disordered" evidence="1">
    <location>
        <begin position="177"/>
        <end position="229"/>
    </location>
</feature>
<feature type="compositionally biased region" description="Low complexity" evidence="1">
    <location>
        <begin position="179"/>
        <end position="194"/>
    </location>
</feature>
<evidence type="ECO:0000256" key="1">
    <source>
        <dbReference type="SAM" id="MobiDB-lite"/>
    </source>
</evidence>
<dbReference type="GO" id="GO:0016616">
    <property type="term" value="F:oxidoreductase activity, acting on the CH-OH group of donors, NAD or NADP as acceptor"/>
    <property type="evidence" value="ECO:0007669"/>
    <property type="project" value="InterPro"/>
</dbReference>
<evidence type="ECO:0000313" key="3">
    <source>
        <dbReference type="EMBL" id="CAD9483886.1"/>
    </source>
</evidence>
<dbReference type="PANTHER" id="PTHR43750:SF3">
    <property type="entry name" value="UDP-GLUCOSE 6-DEHYDROGENASE TUAD"/>
    <property type="match status" value="1"/>
</dbReference>
<accession>A0A7S2H948</accession>
<dbReference type="PANTHER" id="PTHR43750">
    <property type="entry name" value="UDP-GLUCOSE 6-DEHYDROGENASE TUAD"/>
    <property type="match status" value="1"/>
</dbReference>
<dbReference type="Gene3D" id="1.20.5.100">
    <property type="entry name" value="Cytochrome c1, transmembrane anchor, C-terminal"/>
    <property type="match status" value="1"/>
</dbReference>
<gene>
    <name evidence="3" type="ORF">CBRE1094_LOCUS25643</name>
</gene>
<dbReference type="GO" id="GO:0051287">
    <property type="term" value="F:NAD binding"/>
    <property type="evidence" value="ECO:0007669"/>
    <property type="project" value="InterPro"/>
</dbReference>
<organism evidence="3">
    <name type="scientific">Haptolina brevifila</name>
    <dbReference type="NCBI Taxonomy" id="156173"/>
    <lineage>
        <taxon>Eukaryota</taxon>
        <taxon>Haptista</taxon>
        <taxon>Haptophyta</taxon>
        <taxon>Prymnesiophyceae</taxon>
        <taxon>Prymnesiales</taxon>
        <taxon>Prymnesiaceae</taxon>
        <taxon>Haptolina</taxon>
    </lineage>
</organism>
<dbReference type="EMBL" id="HBGU01047135">
    <property type="protein sequence ID" value="CAD9483886.1"/>
    <property type="molecule type" value="Transcribed_RNA"/>
</dbReference>
<proteinExistence type="predicted"/>
<sequence>MSAASAEIAKLSLNCFITMKIAFANAIGDVADRTPGADKSHILECVGSDARVGKRCLQPGYGFGGPCFPRDNRAFGLYASKVGAPALLCETTDEANKRHATLMVEALLAEEREEYLFEDVAYRPGCPVDMIEESQPLEVAKVLAHRGKKVTIKDRVGIVTLVRRTYGSLFSYQVADPASGSSSVNGSSCADGSSANVHAPAGVLGKRARNPHDTRSDTSMGNPLSSYRR</sequence>
<dbReference type="AlphaFoldDB" id="A0A7S2H948"/>
<reference evidence="3" key="1">
    <citation type="submission" date="2021-01" db="EMBL/GenBank/DDBJ databases">
        <authorList>
            <person name="Corre E."/>
            <person name="Pelletier E."/>
            <person name="Niang G."/>
            <person name="Scheremetjew M."/>
            <person name="Finn R."/>
            <person name="Kale V."/>
            <person name="Holt S."/>
            <person name="Cochrane G."/>
            <person name="Meng A."/>
            <person name="Brown T."/>
            <person name="Cohen L."/>
        </authorList>
    </citation>
    <scope>NUCLEOTIDE SEQUENCE</scope>
    <source>
        <strain evidence="3">UTEX LB 985</strain>
    </source>
</reference>
<name>A0A7S2H948_9EUKA</name>
<dbReference type="InterPro" id="IPR014026">
    <property type="entry name" value="UDP-Glc/GDP-Man_DH_dimer"/>
</dbReference>
<feature type="domain" description="UDP-glucose/GDP-mannose dehydrogenase dimerisation" evidence="2">
    <location>
        <begin position="5"/>
        <end position="97"/>
    </location>
</feature>
<protein>
    <recommendedName>
        <fullName evidence="2">UDP-glucose/GDP-mannose dehydrogenase dimerisation domain-containing protein</fullName>
    </recommendedName>
</protein>
<feature type="compositionally biased region" description="Polar residues" evidence="1">
    <location>
        <begin position="217"/>
        <end position="229"/>
    </location>
</feature>
<dbReference type="Gene3D" id="3.40.50.720">
    <property type="entry name" value="NAD(P)-binding Rossmann-like Domain"/>
    <property type="match status" value="1"/>
</dbReference>
<dbReference type="SUPFAM" id="SSF48179">
    <property type="entry name" value="6-phosphogluconate dehydrogenase C-terminal domain-like"/>
    <property type="match status" value="1"/>
</dbReference>
<evidence type="ECO:0000259" key="2">
    <source>
        <dbReference type="Pfam" id="PF00984"/>
    </source>
</evidence>
<dbReference type="Pfam" id="PF00984">
    <property type="entry name" value="UDPG_MGDP_dh"/>
    <property type="match status" value="1"/>
</dbReference>
<dbReference type="InterPro" id="IPR008927">
    <property type="entry name" value="6-PGluconate_DH-like_C_sf"/>
</dbReference>